<name>A0A7J7H664_CAMSI</name>
<accession>A0A7J7H664</accession>
<sequence>MEERIITYEHGDNGVKEERMQDVMQEFNTNYPQMQPLFQDGSTVIQMLPWDVTNHQVWLTPKS</sequence>
<reference evidence="1 2" key="2">
    <citation type="submission" date="2020-07" db="EMBL/GenBank/DDBJ databases">
        <title>Genome assembly of wild tea tree DASZ reveals pedigree and selection history of tea varieties.</title>
        <authorList>
            <person name="Zhang W."/>
        </authorList>
    </citation>
    <scope>NUCLEOTIDE SEQUENCE [LARGE SCALE GENOMIC DNA]</scope>
    <source>
        <strain evidence="2">cv. G240</strain>
        <tissue evidence="1">Leaf</tissue>
    </source>
</reference>
<dbReference type="EMBL" id="JACBKZ010000006">
    <property type="protein sequence ID" value="KAF5947188.1"/>
    <property type="molecule type" value="Genomic_DNA"/>
</dbReference>
<protein>
    <submittedName>
        <fullName evidence="1">Uncharacterized protein</fullName>
    </submittedName>
</protein>
<evidence type="ECO:0000313" key="1">
    <source>
        <dbReference type="EMBL" id="KAF5947188.1"/>
    </source>
</evidence>
<evidence type="ECO:0000313" key="2">
    <source>
        <dbReference type="Proteomes" id="UP000593564"/>
    </source>
</evidence>
<keyword evidence="2" id="KW-1185">Reference proteome</keyword>
<dbReference type="Proteomes" id="UP000593564">
    <property type="component" value="Unassembled WGS sequence"/>
</dbReference>
<dbReference type="AlphaFoldDB" id="A0A7J7H664"/>
<gene>
    <name evidence="1" type="ORF">HYC85_013145</name>
</gene>
<proteinExistence type="predicted"/>
<organism evidence="1 2">
    <name type="scientific">Camellia sinensis</name>
    <name type="common">Tea plant</name>
    <name type="synonym">Thea sinensis</name>
    <dbReference type="NCBI Taxonomy" id="4442"/>
    <lineage>
        <taxon>Eukaryota</taxon>
        <taxon>Viridiplantae</taxon>
        <taxon>Streptophyta</taxon>
        <taxon>Embryophyta</taxon>
        <taxon>Tracheophyta</taxon>
        <taxon>Spermatophyta</taxon>
        <taxon>Magnoliopsida</taxon>
        <taxon>eudicotyledons</taxon>
        <taxon>Gunneridae</taxon>
        <taxon>Pentapetalae</taxon>
        <taxon>asterids</taxon>
        <taxon>Ericales</taxon>
        <taxon>Theaceae</taxon>
        <taxon>Camellia</taxon>
    </lineage>
</organism>
<reference evidence="2" key="1">
    <citation type="journal article" date="2020" name="Nat. Commun.">
        <title>Genome assembly of wild tea tree DASZ reveals pedigree and selection history of tea varieties.</title>
        <authorList>
            <person name="Zhang W."/>
            <person name="Zhang Y."/>
            <person name="Qiu H."/>
            <person name="Guo Y."/>
            <person name="Wan H."/>
            <person name="Zhang X."/>
            <person name="Scossa F."/>
            <person name="Alseekh S."/>
            <person name="Zhang Q."/>
            <person name="Wang P."/>
            <person name="Xu L."/>
            <person name="Schmidt M.H."/>
            <person name="Jia X."/>
            <person name="Li D."/>
            <person name="Zhu A."/>
            <person name="Guo F."/>
            <person name="Chen W."/>
            <person name="Ni D."/>
            <person name="Usadel B."/>
            <person name="Fernie A.R."/>
            <person name="Wen W."/>
        </authorList>
    </citation>
    <scope>NUCLEOTIDE SEQUENCE [LARGE SCALE GENOMIC DNA]</scope>
    <source>
        <strain evidence="2">cv. G240</strain>
    </source>
</reference>
<comment type="caution">
    <text evidence="1">The sequence shown here is derived from an EMBL/GenBank/DDBJ whole genome shotgun (WGS) entry which is preliminary data.</text>
</comment>